<dbReference type="GO" id="GO:0046279">
    <property type="term" value="P:3,4-dihydroxybenzoate biosynthetic process"/>
    <property type="evidence" value="ECO:0007669"/>
    <property type="project" value="TreeGrafter"/>
</dbReference>
<dbReference type="SUPFAM" id="SSF51569">
    <property type="entry name" value="Aldolase"/>
    <property type="match status" value="1"/>
</dbReference>
<dbReference type="KEGG" id="cma:Cmaq_0674"/>
<dbReference type="GeneID" id="5708901"/>
<dbReference type="eggNOG" id="arCOG02097">
    <property type="taxonomic scope" value="Archaea"/>
</dbReference>
<gene>
    <name evidence="5" type="ordered locus">Cmaq_0674</name>
</gene>
<dbReference type="STRING" id="397948.Cmaq_0674"/>
<proteinExistence type="predicted"/>
<evidence type="ECO:0000256" key="1">
    <source>
        <dbReference type="ARBA" id="ARBA00001864"/>
    </source>
</evidence>
<dbReference type="AlphaFoldDB" id="A8MCK8"/>
<evidence type="ECO:0000313" key="5">
    <source>
        <dbReference type="EMBL" id="ABW01514.1"/>
    </source>
</evidence>
<dbReference type="GO" id="GO:0003855">
    <property type="term" value="F:3-dehydroquinate dehydratase activity"/>
    <property type="evidence" value="ECO:0007669"/>
    <property type="project" value="UniProtKB-EC"/>
</dbReference>
<dbReference type="HOGENOM" id="CLU_1173331_0_0_2"/>
<keyword evidence="6" id="KW-1185">Reference proteome</keyword>
<dbReference type="EC" id="4.2.1.10" evidence="2"/>
<evidence type="ECO:0000256" key="4">
    <source>
        <dbReference type="ARBA" id="ARBA00023270"/>
    </source>
</evidence>
<dbReference type="InterPro" id="IPR013785">
    <property type="entry name" value="Aldolase_TIM"/>
</dbReference>
<dbReference type="Proteomes" id="UP000001137">
    <property type="component" value="Chromosome"/>
</dbReference>
<organism evidence="5 6">
    <name type="scientific">Caldivirga maquilingensis (strain ATCC 700844 / DSM 13496 / JCM 10307 / IC-167)</name>
    <dbReference type="NCBI Taxonomy" id="397948"/>
    <lineage>
        <taxon>Archaea</taxon>
        <taxon>Thermoproteota</taxon>
        <taxon>Thermoprotei</taxon>
        <taxon>Thermoproteales</taxon>
        <taxon>Thermoproteaceae</taxon>
        <taxon>Caldivirga</taxon>
    </lineage>
</organism>
<dbReference type="Pfam" id="PF01487">
    <property type="entry name" value="DHquinase_I"/>
    <property type="match status" value="1"/>
</dbReference>
<dbReference type="OrthoDB" id="27263at2157"/>
<dbReference type="CDD" id="cd00502">
    <property type="entry name" value="DHQase_I"/>
    <property type="match status" value="1"/>
</dbReference>
<dbReference type="PANTHER" id="PTHR43699">
    <property type="entry name" value="3-DEHYDROQUINATE DEHYDRATASE"/>
    <property type="match status" value="1"/>
</dbReference>
<keyword evidence="4" id="KW-0704">Schiff base</keyword>
<keyword evidence="3" id="KW-0456">Lyase</keyword>
<name>A8MCK8_CALMQ</name>
<dbReference type="PANTHER" id="PTHR43699:SF1">
    <property type="entry name" value="3-DEHYDROQUINATE DEHYDRATASE"/>
    <property type="match status" value="1"/>
</dbReference>
<evidence type="ECO:0000256" key="3">
    <source>
        <dbReference type="ARBA" id="ARBA00023239"/>
    </source>
</evidence>
<accession>A8MCK8</accession>
<dbReference type="InterPro" id="IPR050146">
    <property type="entry name" value="Type-I_3-dehydroquinase"/>
</dbReference>
<evidence type="ECO:0000313" key="6">
    <source>
        <dbReference type="Proteomes" id="UP000001137"/>
    </source>
</evidence>
<reference evidence="5 6" key="1">
    <citation type="submission" date="2007-10" db="EMBL/GenBank/DDBJ databases">
        <title>Complete sequence of Caldivirga maquilingensis IC-167.</title>
        <authorList>
            <consortium name="US DOE Joint Genome Institute"/>
            <person name="Copeland A."/>
            <person name="Lucas S."/>
            <person name="Lapidus A."/>
            <person name="Barry K."/>
            <person name="Glavina del Rio T."/>
            <person name="Dalin E."/>
            <person name="Tice H."/>
            <person name="Pitluck S."/>
            <person name="Saunders E."/>
            <person name="Brettin T."/>
            <person name="Bruce D."/>
            <person name="Detter J.C."/>
            <person name="Han C."/>
            <person name="Schmutz J."/>
            <person name="Larimer F."/>
            <person name="Land M."/>
            <person name="Hauser L."/>
            <person name="Kyrpides N."/>
            <person name="Ivanova N."/>
            <person name="Biddle J.F."/>
            <person name="Zhang Z."/>
            <person name="Fitz-Gibbon S.T."/>
            <person name="Lowe T.M."/>
            <person name="Saltikov C."/>
            <person name="House C.H."/>
            <person name="Richardson P."/>
        </authorList>
    </citation>
    <scope>NUCLEOTIDE SEQUENCE [LARGE SCALE GENOMIC DNA]</scope>
    <source>
        <strain evidence="6">ATCC 700844 / DSM 13496 / JCM 10307 / IC-167</strain>
    </source>
</reference>
<dbReference type="Gene3D" id="3.20.20.70">
    <property type="entry name" value="Aldolase class I"/>
    <property type="match status" value="1"/>
</dbReference>
<dbReference type="EMBL" id="CP000852">
    <property type="protein sequence ID" value="ABW01514.1"/>
    <property type="molecule type" value="Genomic_DNA"/>
</dbReference>
<dbReference type="InterPro" id="IPR001381">
    <property type="entry name" value="DHquinase_I"/>
</dbReference>
<protein>
    <recommendedName>
        <fullName evidence="2">3-dehydroquinate dehydratase</fullName>
        <ecNumber evidence="2">4.2.1.10</ecNumber>
    </recommendedName>
</protein>
<evidence type="ECO:0000256" key="2">
    <source>
        <dbReference type="ARBA" id="ARBA00012060"/>
    </source>
</evidence>
<dbReference type="RefSeq" id="WP_012185734.1">
    <property type="nucleotide sequence ID" value="NC_009954.1"/>
</dbReference>
<sequence>MPHKTALSANRPMLVCAVPVKSIEELNPPSGCEAVELRLDYMGNEIEARLSELSSLIKKLLSRVKVIVTVRDHEEGGVNQVDSSLKLKIINLAHENGALVDIEVEFARRYARYIASWGDVILSRHIFNKRPDIRGIITSDYELANSMNAFTYKVATINGDDLPALVELLVKEREVPVAIVPMQPIQRAAAIMLGTALMYCSTGDGTAPGQLSIQECVRIKEERIRLLEAPKRNHSY</sequence>
<comment type="catalytic activity">
    <reaction evidence="1">
        <text>3-dehydroquinate = 3-dehydroshikimate + H2O</text>
        <dbReference type="Rhea" id="RHEA:21096"/>
        <dbReference type="ChEBI" id="CHEBI:15377"/>
        <dbReference type="ChEBI" id="CHEBI:16630"/>
        <dbReference type="ChEBI" id="CHEBI:32364"/>
        <dbReference type="EC" id="4.2.1.10"/>
    </reaction>
</comment>